<dbReference type="PANTHER" id="PTHR30193:SF37">
    <property type="entry name" value="INNER MEMBRANE ABC TRANSPORTER PERMEASE PROTEIN YCJO"/>
    <property type="match status" value="1"/>
</dbReference>
<keyword evidence="2 7" id="KW-0813">Transport</keyword>
<feature type="transmembrane region" description="Helical" evidence="7">
    <location>
        <begin position="246"/>
        <end position="266"/>
    </location>
</feature>
<keyword evidence="6 7" id="KW-0472">Membrane</keyword>
<accession>A0A6J4U382</accession>
<feature type="region of interest" description="Disordered" evidence="8">
    <location>
        <begin position="1"/>
        <end position="21"/>
    </location>
</feature>
<protein>
    <submittedName>
        <fullName evidence="10">ABC transporter, permease protein 1 (Cluster 1, maltose/g3p/polyamine/iron)</fullName>
    </submittedName>
</protein>
<dbReference type="GO" id="GO:0055085">
    <property type="term" value="P:transmembrane transport"/>
    <property type="evidence" value="ECO:0007669"/>
    <property type="project" value="InterPro"/>
</dbReference>
<dbReference type="SUPFAM" id="SSF161098">
    <property type="entry name" value="MetI-like"/>
    <property type="match status" value="1"/>
</dbReference>
<reference evidence="10" key="1">
    <citation type="submission" date="2020-02" db="EMBL/GenBank/DDBJ databases">
        <authorList>
            <person name="Meier V. D."/>
        </authorList>
    </citation>
    <scope>NUCLEOTIDE SEQUENCE</scope>
    <source>
        <strain evidence="10">AVDCRST_MAG49</strain>
    </source>
</reference>
<keyword evidence="3" id="KW-1003">Cell membrane</keyword>
<evidence type="ECO:0000256" key="8">
    <source>
        <dbReference type="SAM" id="MobiDB-lite"/>
    </source>
</evidence>
<evidence type="ECO:0000256" key="4">
    <source>
        <dbReference type="ARBA" id="ARBA00022692"/>
    </source>
</evidence>
<dbReference type="PROSITE" id="PS50928">
    <property type="entry name" value="ABC_TM1"/>
    <property type="match status" value="1"/>
</dbReference>
<dbReference type="GO" id="GO:0005886">
    <property type="term" value="C:plasma membrane"/>
    <property type="evidence" value="ECO:0007669"/>
    <property type="project" value="UniProtKB-SubCell"/>
</dbReference>
<dbReference type="InterPro" id="IPR035906">
    <property type="entry name" value="MetI-like_sf"/>
</dbReference>
<feature type="transmembrane region" description="Helical" evidence="7">
    <location>
        <begin position="191"/>
        <end position="208"/>
    </location>
</feature>
<feature type="transmembrane region" description="Helical" evidence="7">
    <location>
        <begin position="145"/>
        <end position="165"/>
    </location>
</feature>
<evidence type="ECO:0000256" key="5">
    <source>
        <dbReference type="ARBA" id="ARBA00022989"/>
    </source>
</evidence>
<keyword evidence="4 7" id="KW-0812">Transmembrane</keyword>
<dbReference type="InterPro" id="IPR000515">
    <property type="entry name" value="MetI-like"/>
</dbReference>
<dbReference type="Gene3D" id="1.10.3720.10">
    <property type="entry name" value="MetI-like"/>
    <property type="match status" value="1"/>
</dbReference>
<evidence type="ECO:0000313" key="10">
    <source>
        <dbReference type="EMBL" id="CAA9537521.1"/>
    </source>
</evidence>
<sequence length="329" mass="37119">MGTERRRISDHDLGPRGGVPGLRVERRPGARAAARSRLHPRALWRARWPLLFISPFFVLFAVFGIYPILFSLWLSLHEWRGIGPMRWVGLENYRFLFGDGIFWGSMRNSLILFLIYVPVMTLLAIVLASLLHAGFLRLQGIWRALIFLPHITSMVATGYTFRLLLETRSGFVNQALGVVGIGQVAWLDDRWWARISLGLLMIWAWLGYNTVIMLAGLQTIPTEIAEAARVDGATQAQVFRQITVPLLRPVIIFSVTLSIIGTFQMYTEPLVLTGGGPVRATETPVMQIFQTTFANLRFGYAAAMSYVYFAVIVVITLLQFRFVSREDAG</sequence>
<evidence type="ECO:0000256" key="7">
    <source>
        <dbReference type="RuleBase" id="RU363032"/>
    </source>
</evidence>
<dbReference type="EMBL" id="CADCWG010000026">
    <property type="protein sequence ID" value="CAA9537521.1"/>
    <property type="molecule type" value="Genomic_DNA"/>
</dbReference>
<keyword evidence="5 7" id="KW-1133">Transmembrane helix</keyword>
<evidence type="ECO:0000256" key="2">
    <source>
        <dbReference type="ARBA" id="ARBA00022448"/>
    </source>
</evidence>
<feature type="transmembrane region" description="Helical" evidence="7">
    <location>
        <begin position="50"/>
        <end position="76"/>
    </location>
</feature>
<organism evidence="10">
    <name type="scientific">uncultured Thermomicrobiales bacterium</name>
    <dbReference type="NCBI Taxonomy" id="1645740"/>
    <lineage>
        <taxon>Bacteria</taxon>
        <taxon>Pseudomonadati</taxon>
        <taxon>Thermomicrobiota</taxon>
        <taxon>Thermomicrobia</taxon>
        <taxon>Thermomicrobiales</taxon>
        <taxon>environmental samples</taxon>
    </lineage>
</organism>
<evidence type="ECO:0000256" key="1">
    <source>
        <dbReference type="ARBA" id="ARBA00004651"/>
    </source>
</evidence>
<dbReference type="Pfam" id="PF00528">
    <property type="entry name" value="BPD_transp_1"/>
    <property type="match status" value="1"/>
</dbReference>
<name>A0A6J4U382_9BACT</name>
<dbReference type="InterPro" id="IPR051393">
    <property type="entry name" value="ABC_transporter_permease"/>
</dbReference>
<comment type="similarity">
    <text evidence="7">Belongs to the binding-protein-dependent transport system permease family.</text>
</comment>
<evidence type="ECO:0000256" key="3">
    <source>
        <dbReference type="ARBA" id="ARBA00022475"/>
    </source>
</evidence>
<evidence type="ECO:0000259" key="9">
    <source>
        <dbReference type="PROSITE" id="PS50928"/>
    </source>
</evidence>
<feature type="transmembrane region" description="Helical" evidence="7">
    <location>
        <begin position="298"/>
        <end position="318"/>
    </location>
</feature>
<gene>
    <name evidence="10" type="ORF">AVDCRST_MAG49-480</name>
</gene>
<feature type="domain" description="ABC transmembrane type-1" evidence="9">
    <location>
        <begin position="106"/>
        <end position="319"/>
    </location>
</feature>
<evidence type="ECO:0000256" key="6">
    <source>
        <dbReference type="ARBA" id="ARBA00023136"/>
    </source>
</evidence>
<feature type="compositionally biased region" description="Basic and acidic residues" evidence="8">
    <location>
        <begin position="1"/>
        <end position="14"/>
    </location>
</feature>
<feature type="transmembrane region" description="Helical" evidence="7">
    <location>
        <begin position="110"/>
        <end position="133"/>
    </location>
</feature>
<comment type="subcellular location">
    <subcellularLocation>
        <location evidence="1 7">Cell membrane</location>
        <topology evidence="1 7">Multi-pass membrane protein</topology>
    </subcellularLocation>
</comment>
<dbReference type="AlphaFoldDB" id="A0A6J4U382"/>
<dbReference type="PANTHER" id="PTHR30193">
    <property type="entry name" value="ABC TRANSPORTER PERMEASE PROTEIN"/>
    <property type="match status" value="1"/>
</dbReference>
<dbReference type="CDD" id="cd06261">
    <property type="entry name" value="TM_PBP2"/>
    <property type="match status" value="1"/>
</dbReference>
<proteinExistence type="inferred from homology"/>